<name>A0A4R4EBM9_9BACL</name>
<dbReference type="AlphaFoldDB" id="A0A4R4EBM9"/>
<dbReference type="Pfam" id="PF04205">
    <property type="entry name" value="FMN_bind"/>
    <property type="match status" value="1"/>
</dbReference>
<dbReference type="GO" id="GO:0016020">
    <property type="term" value="C:membrane"/>
    <property type="evidence" value="ECO:0007669"/>
    <property type="project" value="InterPro"/>
</dbReference>
<gene>
    <name evidence="3" type="ORF">E0485_14220</name>
</gene>
<dbReference type="EMBL" id="SKFG01000013">
    <property type="protein sequence ID" value="TCZ76350.1"/>
    <property type="molecule type" value="Genomic_DNA"/>
</dbReference>
<evidence type="ECO:0000256" key="1">
    <source>
        <dbReference type="SAM" id="SignalP"/>
    </source>
</evidence>
<comment type="caution">
    <text evidence="3">The sequence shown here is derived from an EMBL/GenBank/DDBJ whole genome shotgun (WGS) entry which is preliminary data.</text>
</comment>
<keyword evidence="1" id="KW-0732">Signal</keyword>
<feature type="chain" id="PRO_5020607759" evidence="1">
    <location>
        <begin position="25"/>
        <end position="294"/>
    </location>
</feature>
<organism evidence="3 4">
    <name type="scientific">Paenibacillus albiflavus</name>
    <dbReference type="NCBI Taxonomy" id="2545760"/>
    <lineage>
        <taxon>Bacteria</taxon>
        <taxon>Bacillati</taxon>
        <taxon>Bacillota</taxon>
        <taxon>Bacilli</taxon>
        <taxon>Bacillales</taxon>
        <taxon>Paenibacillaceae</taxon>
        <taxon>Paenibacillus</taxon>
    </lineage>
</organism>
<feature type="signal peptide" evidence="1">
    <location>
        <begin position="1"/>
        <end position="24"/>
    </location>
</feature>
<keyword evidence="4" id="KW-1185">Reference proteome</keyword>
<dbReference type="RefSeq" id="WP_132418717.1">
    <property type="nucleotide sequence ID" value="NZ_SKFG01000013.1"/>
</dbReference>
<accession>A0A4R4EBM9</accession>
<evidence type="ECO:0000313" key="4">
    <source>
        <dbReference type="Proteomes" id="UP000295418"/>
    </source>
</evidence>
<dbReference type="OrthoDB" id="384237at2"/>
<dbReference type="Gene3D" id="3.90.1010.20">
    <property type="match status" value="2"/>
</dbReference>
<dbReference type="Proteomes" id="UP000295418">
    <property type="component" value="Unassembled WGS sequence"/>
</dbReference>
<reference evidence="3 4" key="1">
    <citation type="submission" date="2019-03" db="EMBL/GenBank/DDBJ databases">
        <authorList>
            <person name="Kim M.K.M."/>
        </authorList>
    </citation>
    <scope>NUCLEOTIDE SEQUENCE [LARGE SCALE GENOMIC DNA]</scope>
    <source>
        <strain evidence="3 4">18JY21-1</strain>
    </source>
</reference>
<sequence length="294" mass="31228">MKKLSMLLAAIMLVSVLAACGSKANDEASTPAPTTTPAASSDVAQGTLADGNYFAQEDKFEDSGWKYMVEIEVKDGKIANVNWTGANKDGGMDKKALDKAGKYGMKEKAKAQAEWYEQAEKVEKFLIEKQDVKAITFDDKGKTDAISGVSISVNAFAKLADQALAAGPVAKGPYKDGTYHAEQKAFDEKSGWKSTADVTIVNGQIVAANWNAVHKDGGDDKKKQSIDGKYGMKAGGASAEWHEQAALVEAELLAKQDPAKIAVKEDGKTDAISGVSIHVSDFMTLVQEALASAK</sequence>
<dbReference type="PROSITE" id="PS51257">
    <property type="entry name" value="PROKAR_LIPOPROTEIN"/>
    <property type="match status" value="1"/>
</dbReference>
<dbReference type="InterPro" id="IPR007329">
    <property type="entry name" value="FMN-bd"/>
</dbReference>
<protein>
    <submittedName>
        <fullName evidence="3">FMN-binding protein</fullName>
    </submittedName>
</protein>
<feature type="domain" description="FMN-binding" evidence="2">
    <location>
        <begin position="69"/>
        <end position="164"/>
    </location>
</feature>
<dbReference type="GO" id="GO:0010181">
    <property type="term" value="F:FMN binding"/>
    <property type="evidence" value="ECO:0007669"/>
    <property type="project" value="InterPro"/>
</dbReference>
<evidence type="ECO:0000313" key="3">
    <source>
        <dbReference type="EMBL" id="TCZ76350.1"/>
    </source>
</evidence>
<evidence type="ECO:0000259" key="2">
    <source>
        <dbReference type="Pfam" id="PF04205"/>
    </source>
</evidence>
<proteinExistence type="predicted"/>